<gene>
    <name evidence="2" type="ORF">PRZ48_014411</name>
</gene>
<dbReference type="PANTHER" id="PTHR42085">
    <property type="entry name" value="F-BOX DOMAIN-CONTAINING PROTEIN"/>
    <property type="match status" value="1"/>
</dbReference>
<evidence type="ECO:0000313" key="3">
    <source>
        <dbReference type="Proteomes" id="UP001305779"/>
    </source>
</evidence>
<evidence type="ECO:0000313" key="2">
    <source>
        <dbReference type="EMBL" id="KAK4494113.1"/>
    </source>
</evidence>
<feature type="compositionally biased region" description="Basic residues" evidence="1">
    <location>
        <begin position="1"/>
        <end position="15"/>
    </location>
</feature>
<keyword evidence="3" id="KW-1185">Reference proteome</keyword>
<feature type="region of interest" description="Disordered" evidence="1">
    <location>
        <begin position="1"/>
        <end position="28"/>
    </location>
</feature>
<dbReference type="InterPro" id="IPR038883">
    <property type="entry name" value="AN11006-like"/>
</dbReference>
<evidence type="ECO:0000256" key="1">
    <source>
        <dbReference type="SAM" id="MobiDB-lite"/>
    </source>
</evidence>
<protein>
    <submittedName>
        <fullName evidence="2">Uncharacterized protein</fullName>
    </submittedName>
</protein>
<organism evidence="2 3">
    <name type="scientific">Zasmidium cellare</name>
    <name type="common">Wine cellar mold</name>
    <name type="synonym">Racodium cellare</name>
    <dbReference type="NCBI Taxonomy" id="395010"/>
    <lineage>
        <taxon>Eukaryota</taxon>
        <taxon>Fungi</taxon>
        <taxon>Dikarya</taxon>
        <taxon>Ascomycota</taxon>
        <taxon>Pezizomycotina</taxon>
        <taxon>Dothideomycetes</taxon>
        <taxon>Dothideomycetidae</taxon>
        <taxon>Mycosphaerellales</taxon>
        <taxon>Mycosphaerellaceae</taxon>
        <taxon>Zasmidium</taxon>
    </lineage>
</organism>
<sequence>MAPRRRANPRWRSRHPQPATMAPASGSKKCLMDLPPELRNSIYEMAVLKDKLFDDGNTDIYYKRFKIPEPGLLRVCKQIRDEALPIFYGDNIFRCANMYSTVKFLCRLSPRKLAALRTVHCSVFTGELVYSGYLESLKAVVRRFVKDFRDSKLHLDAIRIPIRIRGEPQSRYVSCQELEDYESFEVGHREAIRPK</sequence>
<accession>A0ABR0DYX2</accession>
<reference evidence="2 3" key="1">
    <citation type="journal article" date="2023" name="G3 (Bethesda)">
        <title>A chromosome-level genome assembly of Zasmidium syzygii isolated from banana leaves.</title>
        <authorList>
            <person name="van Westerhoven A.C."/>
            <person name="Mehrabi R."/>
            <person name="Talebi R."/>
            <person name="Steentjes M.B.F."/>
            <person name="Corcolon B."/>
            <person name="Chong P.A."/>
            <person name="Kema G.H.J."/>
            <person name="Seidl M.F."/>
        </authorList>
    </citation>
    <scope>NUCLEOTIDE SEQUENCE [LARGE SCALE GENOMIC DNA]</scope>
    <source>
        <strain evidence="2 3">P124</strain>
    </source>
</reference>
<dbReference type="EMBL" id="JAXOVC010000014">
    <property type="protein sequence ID" value="KAK4494113.1"/>
    <property type="molecule type" value="Genomic_DNA"/>
</dbReference>
<name>A0ABR0DYX2_ZASCE</name>
<comment type="caution">
    <text evidence="2">The sequence shown here is derived from an EMBL/GenBank/DDBJ whole genome shotgun (WGS) entry which is preliminary data.</text>
</comment>
<dbReference type="Proteomes" id="UP001305779">
    <property type="component" value="Unassembled WGS sequence"/>
</dbReference>
<dbReference type="PANTHER" id="PTHR42085:SF2">
    <property type="entry name" value="F-BOX DOMAIN-CONTAINING PROTEIN"/>
    <property type="match status" value="1"/>
</dbReference>
<proteinExistence type="predicted"/>